<feature type="chain" id="PRO_5021778705" description="FAS1 domain-containing protein" evidence="1">
    <location>
        <begin position="28"/>
        <end position="186"/>
    </location>
</feature>
<dbReference type="PANTHER" id="PTHR10900">
    <property type="entry name" value="PERIOSTIN-RELATED"/>
    <property type="match status" value="1"/>
</dbReference>
<protein>
    <recommendedName>
        <fullName evidence="2">FAS1 domain-containing protein</fullName>
    </recommendedName>
</protein>
<reference evidence="4" key="1">
    <citation type="submission" date="2019-07" db="EMBL/GenBank/DDBJ databases">
        <title>Complete Genome Sequences of Vibrion rotiferianus strain AM7.</title>
        <authorList>
            <person name="Miyazaki K."/>
            <person name="Wiseschart A."/>
            <person name="Pootanakit K."/>
            <person name="Ishimori K."/>
            <person name="Kitahara K."/>
        </authorList>
    </citation>
    <scope>NUCLEOTIDE SEQUENCE [LARGE SCALE GENOMIC DNA]</scope>
    <source>
        <strain evidence="4">AM7</strain>
    </source>
</reference>
<feature type="domain" description="FAS1" evidence="2">
    <location>
        <begin position="48"/>
        <end position="184"/>
    </location>
</feature>
<evidence type="ECO:0000313" key="3">
    <source>
        <dbReference type="EMBL" id="BBL90468.1"/>
    </source>
</evidence>
<dbReference type="Pfam" id="PF02469">
    <property type="entry name" value="Fasciclin"/>
    <property type="match status" value="1"/>
</dbReference>
<dbReference type="RefSeq" id="WP_143693357.1">
    <property type="nucleotide sequence ID" value="NZ_AP019799.1"/>
</dbReference>
<proteinExistence type="predicted"/>
<dbReference type="AlphaFoldDB" id="A0A510IBG1"/>
<evidence type="ECO:0000256" key="1">
    <source>
        <dbReference type="SAM" id="SignalP"/>
    </source>
</evidence>
<dbReference type="InterPro" id="IPR036378">
    <property type="entry name" value="FAS1_dom_sf"/>
</dbReference>
<accession>A0A510IBG1</accession>
<feature type="signal peptide" evidence="1">
    <location>
        <begin position="1"/>
        <end position="27"/>
    </location>
</feature>
<dbReference type="PANTHER" id="PTHR10900:SF77">
    <property type="entry name" value="FI19380P1"/>
    <property type="match status" value="1"/>
</dbReference>
<evidence type="ECO:0000313" key="4">
    <source>
        <dbReference type="Proteomes" id="UP000315115"/>
    </source>
</evidence>
<dbReference type="SMART" id="SM00554">
    <property type="entry name" value="FAS1"/>
    <property type="match status" value="1"/>
</dbReference>
<dbReference type="EMBL" id="AP019799">
    <property type="protein sequence ID" value="BBL90468.1"/>
    <property type="molecule type" value="Genomic_DNA"/>
</dbReference>
<name>A0A510IBG1_9VIBR</name>
<gene>
    <name evidence="3" type="ORF">VroAM7_31210</name>
</gene>
<dbReference type="InterPro" id="IPR050904">
    <property type="entry name" value="Adhesion/Biosynth-related"/>
</dbReference>
<dbReference type="GO" id="GO:0005615">
    <property type="term" value="C:extracellular space"/>
    <property type="evidence" value="ECO:0007669"/>
    <property type="project" value="TreeGrafter"/>
</dbReference>
<dbReference type="Proteomes" id="UP000315115">
    <property type="component" value="Chromosome 2"/>
</dbReference>
<evidence type="ECO:0000259" key="2">
    <source>
        <dbReference type="PROSITE" id="PS50213"/>
    </source>
</evidence>
<dbReference type="InterPro" id="IPR000782">
    <property type="entry name" value="FAS1_domain"/>
</dbReference>
<dbReference type="PROSITE" id="PS50213">
    <property type="entry name" value="FAS1"/>
    <property type="match status" value="1"/>
</dbReference>
<dbReference type="Gene3D" id="2.30.180.10">
    <property type="entry name" value="FAS1 domain"/>
    <property type="match status" value="1"/>
</dbReference>
<dbReference type="SUPFAM" id="SSF82153">
    <property type="entry name" value="FAS1 domain"/>
    <property type="match status" value="1"/>
</dbReference>
<sequence>MNTFKCTLKSLIVSIALFSLFSTSVLAKKPKWADEIDASIVEFAVGASGEPFDFDDNGGDFDILVAALIATGTVAIFDGTEYTVFAPTDQAFYDLTGTSTDADAFNAAVDLLEVEGVAAVLAYHVTLDTRNSRSVVRAKKINMLDGNTISFENGLIMANKSEAGLVDIDNKLSDGMVHVIDTVLLP</sequence>
<organism evidence="3 4">
    <name type="scientific">Vibrio rotiferianus</name>
    <dbReference type="NCBI Taxonomy" id="190895"/>
    <lineage>
        <taxon>Bacteria</taxon>
        <taxon>Pseudomonadati</taxon>
        <taxon>Pseudomonadota</taxon>
        <taxon>Gammaproteobacteria</taxon>
        <taxon>Vibrionales</taxon>
        <taxon>Vibrionaceae</taxon>
        <taxon>Vibrio</taxon>
    </lineage>
</organism>
<keyword evidence="1" id="KW-0732">Signal</keyword>